<keyword evidence="3" id="KW-1185">Reference proteome</keyword>
<dbReference type="InterPro" id="IPR001296">
    <property type="entry name" value="Glyco_trans_1"/>
</dbReference>
<evidence type="ECO:0000313" key="3">
    <source>
        <dbReference type="Proteomes" id="UP001597263"/>
    </source>
</evidence>
<organism evidence="2 3">
    <name type="scientific">Pseudochrobactrum kiredjianiae</name>
    <dbReference type="NCBI Taxonomy" id="386305"/>
    <lineage>
        <taxon>Bacteria</taxon>
        <taxon>Pseudomonadati</taxon>
        <taxon>Pseudomonadota</taxon>
        <taxon>Alphaproteobacteria</taxon>
        <taxon>Hyphomicrobiales</taxon>
        <taxon>Brucellaceae</taxon>
        <taxon>Pseudochrobactrum</taxon>
    </lineage>
</organism>
<accession>A0ABW3V270</accession>
<keyword evidence="2" id="KW-0328">Glycosyltransferase</keyword>
<protein>
    <submittedName>
        <fullName evidence="2">Glycosyltransferase family 4 protein</fullName>
        <ecNumber evidence="2">2.4.-.-</ecNumber>
    </submittedName>
</protein>
<reference evidence="3" key="1">
    <citation type="journal article" date="2019" name="Int. J. Syst. Evol. Microbiol.">
        <title>The Global Catalogue of Microorganisms (GCM) 10K type strain sequencing project: providing services to taxonomists for standard genome sequencing and annotation.</title>
        <authorList>
            <consortium name="The Broad Institute Genomics Platform"/>
            <consortium name="The Broad Institute Genome Sequencing Center for Infectious Disease"/>
            <person name="Wu L."/>
            <person name="Ma J."/>
        </authorList>
    </citation>
    <scope>NUCLEOTIDE SEQUENCE [LARGE SCALE GENOMIC DNA]</scope>
    <source>
        <strain evidence="3">CCUG 49584</strain>
    </source>
</reference>
<dbReference type="Gene3D" id="3.40.50.2000">
    <property type="entry name" value="Glycogen Phosphorylase B"/>
    <property type="match status" value="2"/>
</dbReference>
<dbReference type="EMBL" id="JBHTMA010000033">
    <property type="protein sequence ID" value="MFD1226757.1"/>
    <property type="molecule type" value="Genomic_DNA"/>
</dbReference>
<comment type="caution">
    <text evidence="2">The sequence shown here is derived from an EMBL/GenBank/DDBJ whole genome shotgun (WGS) entry which is preliminary data.</text>
</comment>
<gene>
    <name evidence="2" type="ORF">ACFQ35_06285</name>
</gene>
<keyword evidence="2" id="KW-0808">Transferase</keyword>
<dbReference type="RefSeq" id="WP_289387517.1">
    <property type="nucleotide sequence ID" value="NZ_JAUCBM010000005.1"/>
</dbReference>
<evidence type="ECO:0000313" key="2">
    <source>
        <dbReference type="EMBL" id="MFD1226757.1"/>
    </source>
</evidence>
<dbReference type="PANTHER" id="PTHR12526">
    <property type="entry name" value="GLYCOSYLTRANSFERASE"/>
    <property type="match status" value="1"/>
</dbReference>
<dbReference type="CDD" id="cd03801">
    <property type="entry name" value="GT4_PimA-like"/>
    <property type="match status" value="1"/>
</dbReference>
<proteinExistence type="predicted"/>
<dbReference type="PANTHER" id="PTHR12526:SF627">
    <property type="entry name" value="D-RHAMNOSYLTRANSFERASE WBPZ"/>
    <property type="match status" value="1"/>
</dbReference>
<sequence length="421" mass="47952">MSIKIMKNIKSKHLVFYDWFIDPRAGGPTGYLANLRMGLDRTEELDNIDVFIERMPKPSGYSHAAVGSHTVQELKKLIDYYKNIDAIKLDAVKSKKILSHNAQSIHVHTAVEAVRLINHRKEFGGGPIFFTSHCPESSGKEVADVWRDRGYPSEQTNDLENAARVIEAIAFRYSDAWIFPSKEAMEPYYLTVPQFAEWERDKDVRFIETGAMEIKSSLSREEARNKWGLNGKRVIAFIGRHNEVKGYDLLKSVGLGLLEKHDDVIVLVGGKLDGMPPVKHERWIEIGWYPHPADLLNACDLYVLPNRMTYFDLILLEALSVGVPILASNTGGNKSVYSTTNGAIELFEPNHIAFSNAIEAVLWDDEKLLAMRNRSRESYLQNYTPTHFGSNYKKLIKNIYIDYNISSFSNLNKKNLLQVRK</sequence>
<name>A0ABW3V270_9HYPH</name>
<dbReference type="Proteomes" id="UP001597263">
    <property type="component" value="Unassembled WGS sequence"/>
</dbReference>
<evidence type="ECO:0000259" key="1">
    <source>
        <dbReference type="Pfam" id="PF00534"/>
    </source>
</evidence>
<dbReference type="Pfam" id="PF00534">
    <property type="entry name" value="Glycos_transf_1"/>
    <property type="match status" value="1"/>
</dbReference>
<feature type="domain" description="Glycosyl transferase family 1" evidence="1">
    <location>
        <begin position="220"/>
        <end position="377"/>
    </location>
</feature>
<dbReference type="EC" id="2.4.-.-" evidence="2"/>
<dbReference type="GO" id="GO:0016757">
    <property type="term" value="F:glycosyltransferase activity"/>
    <property type="evidence" value="ECO:0007669"/>
    <property type="project" value="UniProtKB-KW"/>
</dbReference>
<dbReference type="SUPFAM" id="SSF53756">
    <property type="entry name" value="UDP-Glycosyltransferase/glycogen phosphorylase"/>
    <property type="match status" value="1"/>
</dbReference>